<comment type="caution">
    <text evidence="2">The sequence shown here is derived from an EMBL/GenBank/DDBJ whole genome shotgun (WGS) entry which is preliminary data.</text>
</comment>
<keyword evidence="3" id="KW-1185">Reference proteome</keyword>
<protein>
    <submittedName>
        <fullName evidence="2">Uncharacterized protein</fullName>
    </submittedName>
</protein>
<dbReference type="EMBL" id="JAKOGI010001153">
    <property type="protein sequence ID" value="KAJ8427354.1"/>
    <property type="molecule type" value="Genomic_DNA"/>
</dbReference>
<dbReference type="Proteomes" id="UP001153076">
    <property type="component" value="Unassembled WGS sequence"/>
</dbReference>
<dbReference type="OrthoDB" id="346910at2759"/>
<feature type="compositionally biased region" description="Acidic residues" evidence="1">
    <location>
        <begin position="202"/>
        <end position="212"/>
    </location>
</feature>
<feature type="compositionally biased region" description="Acidic residues" evidence="1">
    <location>
        <begin position="174"/>
        <end position="190"/>
    </location>
</feature>
<sequence length="518" mass="59495">MPFFVFLGYAFMLPQPKMFEQVPPNFQQILFEISDMRNRRGFTICNKIETPLVPDHSSRLLITSPLSLSFPVFADSSTQLFAQTLLLDKERSHSSQLYNQLLETIAVGFRVGVDGYNEPLWENMEVAIANPIEIQEEGNEEIPLVRDNVEPDIVDADLVNANRVDANFIKDGNDENDEDVVSEDDEDDFSDKESDIDSFDRDLEEDKSDDDSGTNTSSEVVVSQNQPLTEGDITQNDVQPPLSYSQKRRAQQALRNVKFADDLDDYLFIWKFEAHKHGPTRGLKSLCEREQNPNVKPFAKITSDMVCVMGKNDNRFIGECSKWEEWNLPIEADGINAAQALELEYMLLFRGWRYRLKEKHFSEKTINQAISNRPPKVHKDKWDWLVNHWADPKQQIIPSVIHPQDSTQDPHYGGAQDPTQQIEDVSTYVQLWERMKRHKDGSWDPEAAAKYEEFKELHVSQIKKEGADNLPLKEAYLLVMKEKSGYHRGLGPGPQPPRKVRATEVMRVEVAAKIQQLQ</sequence>
<feature type="region of interest" description="Disordered" evidence="1">
    <location>
        <begin position="169"/>
        <end position="247"/>
    </location>
</feature>
<name>A0A9Q1JKZ8_9CARY</name>
<feature type="compositionally biased region" description="Polar residues" evidence="1">
    <location>
        <begin position="213"/>
        <end position="245"/>
    </location>
</feature>
<gene>
    <name evidence="2" type="ORF">Cgig2_016220</name>
</gene>
<feature type="compositionally biased region" description="Basic and acidic residues" evidence="1">
    <location>
        <begin position="191"/>
        <end position="201"/>
    </location>
</feature>
<accession>A0A9Q1JKZ8</accession>
<reference evidence="2" key="1">
    <citation type="submission" date="2022-04" db="EMBL/GenBank/DDBJ databases">
        <title>Carnegiea gigantea Genome sequencing and assembly v2.</title>
        <authorList>
            <person name="Copetti D."/>
            <person name="Sanderson M.J."/>
            <person name="Burquez A."/>
            <person name="Wojciechowski M.F."/>
        </authorList>
    </citation>
    <scope>NUCLEOTIDE SEQUENCE</scope>
    <source>
        <strain evidence="2">SGP5-SGP5p</strain>
        <tissue evidence="2">Aerial part</tissue>
    </source>
</reference>
<evidence type="ECO:0000313" key="2">
    <source>
        <dbReference type="EMBL" id="KAJ8427354.1"/>
    </source>
</evidence>
<organism evidence="2 3">
    <name type="scientific">Carnegiea gigantea</name>
    <dbReference type="NCBI Taxonomy" id="171969"/>
    <lineage>
        <taxon>Eukaryota</taxon>
        <taxon>Viridiplantae</taxon>
        <taxon>Streptophyta</taxon>
        <taxon>Embryophyta</taxon>
        <taxon>Tracheophyta</taxon>
        <taxon>Spermatophyta</taxon>
        <taxon>Magnoliopsida</taxon>
        <taxon>eudicotyledons</taxon>
        <taxon>Gunneridae</taxon>
        <taxon>Pentapetalae</taxon>
        <taxon>Caryophyllales</taxon>
        <taxon>Cactineae</taxon>
        <taxon>Cactaceae</taxon>
        <taxon>Cactoideae</taxon>
        <taxon>Echinocereeae</taxon>
        <taxon>Carnegiea</taxon>
    </lineage>
</organism>
<dbReference type="AlphaFoldDB" id="A0A9Q1JKZ8"/>
<evidence type="ECO:0000313" key="3">
    <source>
        <dbReference type="Proteomes" id="UP001153076"/>
    </source>
</evidence>
<evidence type="ECO:0000256" key="1">
    <source>
        <dbReference type="SAM" id="MobiDB-lite"/>
    </source>
</evidence>
<proteinExistence type="predicted"/>